<feature type="compositionally biased region" description="Acidic residues" evidence="4">
    <location>
        <begin position="323"/>
        <end position="339"/>
    </location>
</feature>
<comment type="subcellular location">
    <subcellularLocation>
        <location evidence="1">Nucleus</location>
    </subcellularLocation>
</comment>
<evidence type="ECO:0000313" key="6">
    <source>
        <dbReference type="Proteomes" id="UP001162164"/>
    </source>
</evidence>
<protein>
    <submittedName>
        <fullName evidence="5">Uncharacterized protein</fullName>
    </submittedName>
</protein>
<dbReference type="Proteomes" id="UP001162164">
    <property type="component" value="Unassembled WGS sequence"/>
</dbReference>
<evidence type="ECO:0000256" key="3">
    <source>
        <dbReference type="PROSITE-ProRule" id="PRU00339"/>
    </source>
</evidence>
<dbReference type="Gene3D" id="1.25.40.10">
    <property type="entry name" value="Tetratricopeptide repeat domain"/>
    <property type="match status" value="1"/>
</dbReference>
<dbReference type="SUPFAM" id="SSF48452">
    <property type="entry name" value="TPR-like"/>
    <property type="match status" value="1"/>
</dbReference>
<evidence type="ECO:0000256" key="4">
    <source>
        <dbReference type="SAM" id="MobiDB-lite"/>
    </source>
</evidence>
<proteinExistence type="predicted"/>
<dbReference type="InterPro" id="IPR019734">
    <property type="entry name" value="TPR_rpt"/>
</dbReference>
<accession>A0ABQ9IYY6</accession>
<sequence length="492" mass="57599">MLKIRALNRESSSDEDVPVIRKEAQEEIALELYNKALRLQTQENYSEAEEILLKLTNENIPLLENNGGLPKSMSTLKYSCFMNLGNIYIKGNKVNKALEKYLEGLECSESHWPCLDQLISVLFAINDTIACLITQKGLVLRRQIYRENPATREYYQLYNPDIWEPPLDIPIDDEDEKKYLKETQILCDRVIEIEKSYGPKPLQTIPLPKPLEEYTWLSLAKTVTYLHQYITDNEMSHFTMIDINKCMSQSSEITAKSPAATETEPTFNDIGSENIEKQNEEKPIEKLWWDLMKKWRSNRLPERRFSQNSENNDGQENTPIQTDNDEEQNLDQDMEETNENLESKAERGRPRVSKRKRDLLSDLQIWGWHSKRKQSKKAKEKDFTVEDALNRIIPKTLLHNRIDPEKYHQMEDSMDMMDLYNLYVTDQNVNYLSPIHSPKSVNYEPYFGTDRESEDVLEFLDKETYILRCSGPHKKNWCLLCQSYGIINGQGN</sequence>
<name>A0ABQ9IYY6_9CUCU</name>
<dbReference type="PANTHER" id="PTHR15502:SF7">
    <property type="entry name" value="CALCINEURIN-BINDING PROTEIN CABIN-1"/>
    <property type="match status" value="1"/>
</dbReference>
<organism evidence="5 6">
    <name type="scientific">Molorchus minor</name>
    <dbReference type="NCBI Taxonomy" id="1323400"/>
    <lineage>
        <taxon>Eukaryota</taxon>
        <taxon>Metazoa</taxon>
        <taxon>Ecdysozoa</taxon>
        <taxon>Arthropoda</taxon>
        <taxon>Hexapoda</taxon>
        <taxon>Insecta</taxon>
        <taxon>Pterygota</taxon>
        <taxon>Neoptera</taxon>
        <taxon>Endopterygota</taxon>
        <taxon>Coleoptera</taxon>
        <taxon>Polyphaga</taxon>
        <taxon>Cucujiformia</taxon>
        <taxon>Chrysomeloidea</taxon>
        <taxon>Cerambycidae</taxon>
        <taxon>Lamiinae</taxon>
        <taxon>Monochamini</taxon>
        <taxon>Molorchus</taxon>
    </lineage>
</organism>
<dbReference type="PANTHER" id="PTHR15502">
    <property type="entry name" value="CALCINEURIN-BINDING PROTEIN CABIN 1-RELATED"/>
    <property type="match status" value="1"/>
</dbReference>
<evidence type="ECO:0000313" key="5">
    <source>
        <dbReference type="EMBL" id="KAJ8969411.1"/>
    </source>
</evidence>
<feature type="region of interest" description="Disordered" evidence="4">
    <location>
        <begin position="254"/>
        <end position="278"/>
    </location>
</feature>
<comment type="caution">
    <text evidence="5">The sequence shown here is derived from an EMBL/GenBank/DDBJ whole genome shotgun (WGS) entry which is preliminary data.</text>
</comment>
<feature type="compositionally biased region" description="Polar residues" evidence="4">
    <location>
        <begin position="306"/>
        <end position="322"/>
    </location>
</feature>
<keyword evidence="6" id="KW-1185">Reference proteome</keyword>
<dbReference type="EMBL" id="JAPWTJ010001811">
    <property type="protein sequence ID" value="KAJ8969411.1"/>
    <property type="molecule type" value="Genomic_DNA"/>
</dbReference>
<keyword evidence="2" id="KW-0539">Nucleus</keyword>
<dbReference type="InterPro" id="IPR011990">
    <property type="entry name" value="TPR-like_helical_dom_sf"/>
</dbReference>
<feature type="repeat" description="TPR" evidence="3">
    <location>
        <begin position="78"/>
        <end position="111"/>
    </location>
</feature>
<keyword evidence="3" id="KW-0802">TPR repeat</keyword>
<evidence type="ECO:0000256" key="2">
    <source>
        <dbReference type="ARBA" id="ARBA00023242"/>
    </source>
</evidence>
<dbReference type="PROSITE" id="PS50005">
    <property type="entry name" value="TPR"/>
    <property type="match status" value="1"/>
</dbReference>
<dbReference type="InterPro" id="IPR033053">
    <property type="entry name" value="Hir3/CABIN1"/>
</dbReference>
<reference evidence="5" key="1">
    <citation type="journal article" date="2023" name="Insect Mol. Biol.">
        <title>Genome sequencing provides insights into the evolution of gene families encoding plant cell wall-degrading enzymes in longhorned beetles.</title>
        <authorList>
            <person name="Shin N.R."/>
            <person name="Okamura Y."/>
            <person name="Kirsch R."/>
            <person name="Pauchet Y."/>
        </authorList>
    </citation>
    <scope>NUCLEOTIDE SEQUENCE</scope>
    <source>
        <strain evidence="5">MMC_N1</strain>
    </source>
</reference>
<feature type="region of interest" description="Disordered" evidence="4">
    <location>
        <begin position="302"/>
        <end position="355"/>
    </location>
</feature>
<gene>
    <name evidence="5" type="ORF">NQ317_010319</name>
</gene>
<evidence type="ECO:0000256" key="1">
    <source>
        <dbReference type="ARBA" id="ARBA00004123"/>
    </source>
</evidence>